<protein>
    <recommendedName>
        <fullName evidence="2">Fe/B12 periplasmic-binding domain-containing protein</fullName>
    </recommendedName>
</protein>
<dbReference type="Gene3D" id="3.40.50.1980">
    <property type="entry name" value="Nitrogenase molybdenum iron protein domain"/>
    <property type="match status" value="2"/>
</dbReference>
<feature type="domain" description="Fe/B12 periplasmic-binding" evidence="2">
    <location>
        <begin position="62"/>
        <end position="318"/>
    </location>
</feature>
<evidence type="ECO:0000256" key="1">
    <source>
        <dbReference type="SAM" id="MobiDB-lite"/>
    </source>
</evidence>
<dbReference type="EMBL" id="CP034345">
    <property type="protein sequence ID" value="QGX95892.1"/>
    <property type="molecule type" value="Genomic_DNA"/>
</dbReference>
<feature type="region of interest" description="Disordered" evidence="1">
    <location>
        <begin position="516"/>
        <end position="555"/>
    </location>
</feature>
<dbReference type="InterPro" id="IPR002491">
    <property type="entry name" value="ABC_transptr_periplasmic_BD"/>
</dbReference>
<proteinExistence type="predicted"/>
<dbReference type="PROSITE" id="PS50983">
    <property type="entry name" value="FE_B12_PBP"/>
    <property type="match status" value="1"/>
</dbReference>
<keyword evidence="4" id="KW-1185">Reference proteome</keyword>
<reference evidence="3 4" key="1">
    <citation type="submission" date="2018-12" db="EMBL/GenBank/DDBJ databases">
        <title>Complete genome sequence of Haloplanus rallus MBLA0036.</title>
        <authorList>
            <person name="Nam Y.-d."/>
            <person name="Kang J."/>
            <person name="Chung W.-H."/>
            <person name="Park Y.S."/>
        </authorList>
    </citation>
    <scope>NUCLEOTIDE SEQUENCE [LARGE SCALE GENOMIC DNA]</scope>
    <source>
        <strain evidence="3 4">MBLA0036</strain>
    </source>
</reference>
<evidence type="ECO:0000313" key="4">
    <source>
        <dbReference type="Proteomes" id="UP000428325"/>
    </source>
</evidence>
<dbReference type="Pfam" id="PF01497">
    <property type="entry name" value="Peripla_BP_2"/>
    <property type="match status" value="1"/>
</dbReference>
<evidence type="ECO:0000313" key="3">
    <source>
        <dbReference type="EMBL" id="QGX95892.1"/>
    </source>
</evidence>
<accession>A0A6B9F8L3</accession>
<dbReference type="InterPro" id="IPR026469">
    <property type="entry name" value="Peripla_PGF_1"/>
</dbReference>
<dbReference type="Proteomes" id="UP000428325">
    <property type="component" value="Chromosome"/>
</dbReference>
<name>A0A6B9F8L3_9EURY</name>
<organism evidence="3 4">
    <name type="scientific">Haloplanus rallus</name>
    <dbReference type="NCBI Taxonomy" id="1816183"/>
    <lineage>
        <taxon>Archaea</taxon>
        <taxon>Methanobacteriati</taxon>
        <taxon>Methanobacteriota</taxon>
        <taxon>Stenosarchaea group</taxon>
        <taxon>Halobacteria</taxon>
        <taxon>Halobacteriales</taxon>
        <taxon>Haloferacaceae</taxon>
        <taxon>Haloplanus</taxon>
    </lineage>
</organism>
<dbReference type="PANTHER" id="PTHR30535">
    <property type="entry name" value="VITAMIN B12-BINDING PROTEIN"/>
    <property type="match status" value="1"/>
</dbReference>
<dbReference type="KEGG" id="hra:EI982_14420"/>
<dbReference type="SUPFAM" id="SSF53807">
    <property type="entry name" value="Helical backbone' metal receptor"/>
    <property type="match status" value="1"/>
</dbReference>
<sequence>MRVDPLERDMNARGCVLAALVVLAGLGPAGVGTAAAADECEFPLTRTDATGTDVTVSADPETVVTLNPSAAQTMYEIDAWDAVVGVSTYADYLPGADEKASIGTGNSDATVEQTLALDPDLVLAPNTIDDSVVSQLRNGGLTVYQFEAAEDLDDIVEKTRLTGDLVGACERADSRADEMERQLDVVEGAVDDVERPDVFYTFFGFTAGEDTFVHEVIETAGGNNIAAENAGANADGLTSGFFDVSPEVVVETDPAWFVLNSDEYDRATVPSGPGGVYEGTTAYREGNAVVLDANEISQPAPRIVDAILDLVRVLHPEAYETEIRGRIDREALDGERGTTAERLADGSVQLRASNVGRANEVGFALPARENVTADVRAANVTLATVNPTFELRLRYGGNHTAPNGTRALESMRLSGNGIFANDVDHLRLRVAVNRSRLDGADPETVTLYRAGEGEGGSENGSDWVPLRTTRVNGTATNETAANATDDTIVYEARTTGFPTLLLAVDDPDATAATNRTATATATATTTPTATPDGVASTARSPTAARTDTPSTSGSAPGFGALIAVLSILLAVGCRR</sequence>
<dbReference type="InterPro" id="IPR050902">
    <property type="entry name" value="ABC_Transporter_SBP"/>
</dbReference>
<dbReference type="AlphaFoldDB" id="A0A6B9F8L3"/>
<evidence type="ECO:0000259" key="2">
    <source>
        <dbReference type="PROSITE" id="PS50983"/>
    </source>
</evidence>
<gene>
    <name evidence="3" type="ORF">EI982_14420</name>
</gene>
<dbReference type="PANTHER" id="PTHR30535:SF34">
    <property type="entry name" value="MOLYBDATE-BINDING PROTEIN MOLA"/>
    <property type="match status" value="1"/>
</dbReference>
<dbReference type="NCBIfam" id="TIGR04281">
    <property type="entry name" value="peripla_PGF_1"/>
    <property type="match status" value="1"/>
</dbReference>
<feature type="compositionally biased region" description="Low complexity" evidence="1">
    <location>
        <begin position="516"/>
        <end position="549"/>
    </location>
</feature>